<keyword evidence="6" id="KW-0520">NAD</keyword>
<dbReference type="EC" id="1.17.1.8" evidence="9"/>
<dbReference type="Gene3D" id="3.30.360.10">
    <property type="entry name" value="Dihydrodipicolinate Reductase, domain 2"/>
    <property type="match status" value="2"/>
</dbReference>
<keyword evidence="4" id="KW-0220">Diaminopimelate biosynthesis</keyword>
<evidence type="ECO:0000256" key="3">
    <source>
        <dbReference type="ARBA" id="ARBA00022857"/>
    </source>
</evidence>
<evidence type="ECO:0000313" key="14">
    <source>
        <dbReference type="EMBL" id="AXA33155.1"/>
    </source>
</evidence>
<dbReference type="InterPro" id="IPR022663">
    <property type="entry name" value="DapB_C"/>
</dbReference>
<evidence type="ECO:0000256" key="2">
    <source>
        <dbReference type="ARBA" id="ARBA00022605"/>
    </source>
</evidence>
<dbReference type="PANTHER" id="PTHR20836">
    <property type="entry name" value="DIHYDRODIPICOLINATE REDUCTASE"/>
    <property type="match status" value="1"/>
</dbReference>
<organism evidence="14 16">
    <name type="scientific">Francisella adeliensis</name>
    <dbReference type="NCBI Taxonomy" id="2007306"/>
    <lineage>
        <taxon>Bacteria</taxon>
        <taxon>Pseudomonadati</taxon>
        <taxon>Pseudomonadota</taxon>
        <taxon>Gammaproteobacteria</taxon>
        <taxon>Thiotrichales</taxon>
        <taxon>Francisellaceae</taxon>
        <taxon>Francisella</taxon>
    </lineage>
</organism>
<gene>
    <name evidence="14" type="ORF">CDH04_01400</name>
    <name evidence="15" type="ORF">FZC43_01400</name>
</gene>
<evidence type="ECO:0000313" key="16">
    <source>
        <dbReference type="Proteomes" id="UP000251120"/>
    </source>
</evidence>
<dbReference type="GO" id="GO:0019877">
    <property type="term" value="P:diaminopimelate biosynthetic process"/>
    <property type="evidence" value="ECO:0007669"/>
    <property type="project" value="UniProtKB-KW"/>
</dbReference>
<dbReference type="OrthoDB" id="9790352at2"/>
<protein>
    <recommendedName>
        <fullName evidence="9">4-hydroxy-tetrahydrodipicolinate reductase</fullName>
        <ecNumber evidence="9">1.17.1.8</ecNumber>
    </recommendedName>
</protein>
<dbReference type="InterPro" id="IPR036291">
    <property type="entry name" value="NAD(P)-bd_dom_sf"/>
</dbReference>
<dbReference type="SUPFAM" id="SSF55347">
    <property type="entry name" value="Glyceraldehyde-3-phosphate dehydrogenase-like, C-terminal domain"/>
    <property type="match status" value="1"/>
</dbReference>
<dbReference type="GO" id="GO:0008839">
    <property type="term" value="F:4-hydroxy-tetrahydrodipicolinate reductase"/>
    <property type="evidence" value="ECO:0007669"/>
    <property type="project" value="UniProtKB-EC"/>
</dbReference>
<dbReference type="Pfam" id="PF05173">
    <property type="entry name" value="DapB_C"/>
    <property type="match status" value="1"/>
</dbReference>
<dbReference type="AlphaFoldDB" id="A0A2Z4XXM7"/>
<dbReference type="RefSeq" id="WP_112869328.1">
    <property type="nucleotide sequence ID" value="NZ_CP021781.1"/>
</dbReference>
<keyword evidence="5" id="KW-0560">Oxidoreductase</keyword>
<dbReference type="SUPFAM" id="SSF51735">
    <property type="entry name" value="NAD(P)-binding Rossmann-fold domains"/>
    <property type="match status" value="1"/>
</dbReference>
<dbReference type="InterPro" id="IPR023940">
    <property type="entry name" value="DHDPR_bac"/>
</dbReference>
<proteinExistence type="inferred from homology"/>
<name>A0A2Z4XXM7_9GAMM</name>
<keyword evidence="2" id="KW-0028">Amino-acid biosynthesis</keyword>
<evidence type="ECO:0000313" key="17">
    <source>
        <dbReference type="Proteomes" id="UP000681131"/>
    </source>
</evidence>
<comment type="catalytic activity">
    <reaction evidence="11">
        <text>(S)-2,3,4,5-tetrahydrodipicolinate + NAD(+) + H2O = (2S,4S)-4-hydroxy-2,3,4,5-tetrahydrodipicolinate + NADH + H(+)</text>
        <dbReference type="Rhea" id="RHEA:35323"/>
        <dbReference type="ChEBI" id="CHEBI:15377"/>
        <dbReference type="ChEBI" id="CHEBI:15378"/>
        <dbReference type="ChEBI" id="CHEBI:16845"/>
        <dbReference type="ChEBI" id="CHEBI:57540"/>
        <dbReference type="ChEBI" id="CHEBI:57945"/>
        <dbReference type="ChEBI" id="CHEBI:67139"/>
        <dbReference type="EC" id="1.17.1.8"/>
    </reaction>
</comment>
<keyword evidence="7" id="KW-0457">Lysine biosynthesis</keyword>
<dbReference type="GO" id="GO:0005829">
    <property type="term" value="C:cytosol"/>
    <property type="evidence" value="ECO:0007669"/>
    <property type="project" value="TreeGrafter"/>
</dbReference>
<keyword evidence="3" id="KW-0521">NADP</keyword>
<feature type="domain" description="Dihydrodipicolinate reductase N-terminal" evidence="12">
    <location>
        <begin position="1"/>
        <end position="98"/>
    </location>
</feature>
<evidence type="ECO:0000256" key="11">
    <source>
        <dbReference type="ARBA" id="ARBA00049396"/>
    </source>
</evidence>
<evidence type="ECO:0000256" key="10">
    <source>
        <dbReference type="ARBA" id="ARBA00049080"/>
    </source>
</evidence>
<evidence type="ECO:0000256" key="8">
    <source>
        <dbReference type="ARBA" id="ARBA00037922"/>
    </source>
</evidence>
<dbReference type="GO" id="GO:0009089">
    <property type="term" value="P:lysine biosynthetic process via diaminopimelate"/>
    <property type="evidence" value="ECO:0007669"/>
    <property type="project" value="InterPro"/>
</dbReference>
<evidence type="ECO:0000256" key="9">
    <source>
        <dbReference type="ARBA" id="ARBA00038983"/>
    </source>
</evidence>
<comment type="catalytic activity">
    <reaction evidence="10">
        <text>(S)-2,3,4,5-tetrahydrodipicolinate + NADP(+) + H2O = (2S,4S)-4-hydroxy-2,3,4,5-tetrahydrodipicolinate + NADPH + H(+)</text>
        <dbReference type="Rhea" id="RHEA:35331"/>
        <dbReference type="ChEBI" id="CHEBI:15377"/>
        <dbReference type="ChEBI" id="CHEBI:15378"/>
        <dbReference type="ChEBI" id="CHEBI:16845"/>
        <dbReference type="ChEBI" id="CHEBI:57783"/>
        <dbReference type="ChEBI" id="CHEBI:58349"/>
        <dbReference type="ChEBI" id="CHEBI:67139"/>
        <dbReference type="EC" id="1.17.1.8"/>
    </reaction>
</comment>
<dbReference type="Pfam" id="PF01113">
    <property type="entry name" value="DapB_N"/>
    <property type="match status" value="1"/>
</dbReference>
<dbReference type="EMBL" id="CP021781">
    <property type="protein sequence ID" value="AXA33155.1"/>
    <property type="molecule type" value="Genomic_DNA"/>
</dbReference>
<dbReference type="Proteomes" id="UP000681131">
    <property type="component" value="Chromosome"/>
</dbReference>
<evidence type="ECO:0000256" key="5">
    <source>
        <dbReference type="ARBA" id="ARBA00023002"/>
    </source>
</evidence>
<evidence type="ECO:0000256" key="7">
    <source>
        <dbReference type="ARBA" id="ARBA00023154"/>
    </source>
</evidence>
<evidence type="ECO:0000256" key="4">
    <source>
        <dbReference type="ARBA" id="ARBA00022915"/>
    </source>
</evidence>
<dbReference type="Proteomes" id="UP000251120">
    <property type="component" value="Chromosome"/>
</dbReference>
<comment type="pathway">
    <text evidence="8">Amino-acid biosynthesis; L-lysine biosynthesis via DAP pathway; (S)-tetrahydrodipicolinate from L-aspartate: step 4/4.</text>
</comment>
<evidence type="ECO:0000259" key="12">
    <source>
        <dbReference type="Pfam" id="PF01113"/>
    </source>
</evidence>
<comment type="similarity">
    <text evidence="1">Belongs to the DapB family.</text>
</comment>
<dbReference type="PANTHER" id="PTHR20836:SF0">
    <property type="entry name" value="4-HYDROXY-TETRAHYDRODIPICOLINATE REDUCTASE 1, CHLOROPLASTIC-RELATED"/>
    <property type="match status" value="1"/>
</dbReference>
<dbReference type="Gene3D" id="3.40.50.720">
    <property type="entry name" value="NAD(P)-binding Rossmann-like Domain"/>
    <property type="match status" value="2"/>
</dbReference>
<evidence type="ECO:0000313" key="15">
    <source>
        <dbReference type="EMBL" id="QIW11383.1"/>
    </source>
</evidence>
<evidence type="ECO:0000259" key="13">
    <source>
        <dbReference type="Pfam" id="PF05173"/>
    </source>
</evidence>
<dbReference type="KEGG" id="fad:CDH04_01400"/>
<sequence>MKIAIVGKGKTGQAVVDILGADNISEIFDSKNIVTSEKLDNADIAIIFVDRDTLTNIMSILLNTTTPIVCGTTGFEYSKEFIENINISKKTWVVANNFSLSMVFIKETLESLGKIKDLIPNAQYSIEETHHTQKLDAPSGTAVSWQQWTNVDECPISSIRTGDVKGIHDLRIDYEYESLQFKHIAHDRKLFAQGAIWTAKYIIQHPDTKGFHQFETLVRGAINGY</sequence>
<dbReference type="EMBL" id="CP043424">
    <property type="protein sequence ID" value="QIW11383.1"/>
    <property type="molecule type" value="Genomic_DNA"/>
</dbReference>
<keyword evidence="17" id="KW-1185">Reference proteome</keyword>
<reference evidence="14 16" key="1">
    <citation type="submission" date="2017-06" db="EMBL/GenBank/DDBJ databases">
        <title>Complete genome of Francisella adeliensis.</title>
        <authorList>
            <person name="Vallesi A."/>
            <person name="Sjodin A."/>
        </authorList>
    </citation>
    <scope>NUCLEOTIDE SEQUENCE [LARGE SCALE GENOMIC DNA]</scope>
    <source>
        <strain evidence="14 16">FDC440</strain>
    </source>
</reference>
<dbReference type="InterPro" id="IPR000846">
    <property type="entry name" value="DapB_N"/>
</dbReference>
<evidence type="ECO:0000256" key="6">
    <source>
        <dbReference type="ARBA" id="ARBA00023027"/>
    </source>
</evidence>
<evidence type="ECO:0000256" key="1">
    <source>
        <dbReference type="ARBA" id="ARBA00006642"/>
    </source>
</evidence>
<accession>A0A2Z4XXM7</accession>
<feature type="domain" description="Dihydrodipicolinate reductase C-terminal" evidence="13">
    <location>
        <begin position="116"/>
        <end position="213"/>
    </location>
</feature>
<reference evidence="15 17" key="2">
    <citation type="submission" date="2019-08" db="EMBL/GenBank/DDBJ databases">
        <title>Complete genome sequences of Francisella adeliensis (FSC1325 and FSC1326).</title>
        <authorList>
            <person name="Ohrman C."/>
            <person name="Uneklint I."/>
            <person name="Vallesi A."/>
            <person name="Karlsson L."/>
            <person name="Sjodin A."/>
        </authorList>
    </citation>
    <scope>NUCLEOTIDE SEQUENCE [LARGE SCALE GENOMIC DNA]</scope>
    <source>
        <strain evidence="15 17">FSC1325</strain>
    </source>
</reference>
<dbReference type="PIRSF" id="PIRSF000161">
    <property type="entry name" value="DHPR"/>
    <property type="match status" value="1"/>
</dbReference>